<dbReference type="HOGENOM" id="CLU_001805_4_0_5"/>
<dbReference type="GO" id="GO:0005829">
    <property type="term" value="C:cytosol"/>
    <property type="evidence" value="ECO:0007669"/>
    <property type="project" value="UniProtKB-ARBA"/>
</dbReference>
<keyword evidence="10" id="KW-1185">Reference proteome</keyword>
<dbReference type="EC" id="3.4.15.5" evidence="9"/>
<gene>
    <name evidence="9" type="primary">dcp</name>
    <name evidence="9" type="ordered locus">BOV_A0823</name>
</gene>
<reference evidence="10" key="1">
    <citation type="journal article" date="2009" name="PLoS ONE">
        <title>Genome degradation in Brucella ovis corresponds with narrowing of its host range and tissue tropism.</title>
        <authorList>
            <person name="Tsolis R.M."/>
            <person name="Seshadri R."/>
            <person name="Santos R.L."/>
            <person name="Sangari F.J."/>
            <person name="Lobo J.M."/>
            <person name="de Jong M.F."/>
            <person name="Ren Q."/>
            <person name="Myers G."/>
            <person name="Brinkac L.M."/>
            <person name="Nelson W.C."/>
            <person name="Deboy R.T."/>
            <person name="Angiuoli S."/>
            <person name="Khouri H."/>
            <person name="Dimitrov G."/>
            <person name="Robinson J.R."/>
            <person name="Mulligan S."/>
            <person name="Walker R.L."/>
            <person name="Elzer P.E."/>
            <person name="Hassan K.A."/>
            <person name="Paulsen I.T."/>
        </authorList>
    </citation>
    <scope>NUCLEOTIDE SEQUENCE [LARGE SCALE GENOMIC DNA]</scope>
    <source>
        <strain evidence="10">ATCC 25840 / 63/290 / NCTC 10512</strain>
    </source>
</reference>
<dbReference type="AlphaFoldDB" id="A0A0H3AUY8"/>
<comment type="similarity">
    <text evidence="1 7">Belongs to the peptidase M3 family.</text>
</comment>
<dbReference type="PANTHER" id="PTHR43660:SF1">
    <property type="entry name" value="DIPEPTIDYL CARBOXYPEPTIDASE"/>
    <property type="match status" value="1"/>
</dbReference>
<dbReference type="Pfam" id="PF01432">
    <property type="entry name" value="Peptidase_M3"/>
    <property type="match status" value="1"/>
</dbReference>
<dbReference type="Gene3D" id="3.40.390.10">
    <property type="entry name" value="Collagenase (Catalytic Domain)"/>
    <property type="match status" value="1"/>
</dbReference>
<dbReference type="GO" id="GO:0004222">
    <property type="term" value="F:metalloendopeptidase activity"/>
    <property type="evidence" value="ECO:0007669"/>
    <property type="project" value="InterPro"/>
</dbReference>
<dbReference type="FunFam" id="3.40.390.10:FF:000009">
    <property type="entry name" value="Oligopeptidase A"/>
    <property type="match status" value="1"/>
</dbReference>
<evidence type="ECO:0000256" key="3">
    <source>
        <dbReference type="ARBA" id="ARBA00022723"/>
    </source>
</evidence>
<dbReference type="GO" id="GO:0004180">
    <property type="term" value="F:carboxypeptidase activity"/>
    <property type="evidence" value="ECO:0007669"/>
    <property type="project" value="UniProtKB-KW"/>
</dbReference>
<sequence>MCARSPPKSSPAGKCKRFFMKTGMLDSKSLPACHAMPRFRLYRNHLVWSFIMSDKPPYNHALSEWNGPLGLPDFTAFKDEDFAPAFDVALAQDLAEVEAIAGQAGEPIIDNTLKALQLTGKALERVSSIFWLRAGAHTNNTIQALEREIAPKMSRHYSRIMMDPALFARIDALDENRDMLDLDSETRRVLEKTWKGFVRSGAKLDAAGKTELADINEKLAGLGARFGQNVLKDESGWALFITDEADLAGLPDFLKNAMQSAAAERGKPDAWAVTLSRSIVEPFLSFSQNRSLREQAFNAWAKRGENGGETDNREIVREMVDLRERKAHLLGYANFAAYKLDDTMAKTPKAVMDLLEPVWNKARAKAAEEEAELERLIAADGGNHKVAPWDWRFYAEKLRAERFAFDEAELKPYLQLDKIIEAAFDVAGRLFGIRFEEKKGIATWHPDVRVFQVFNADGSERGLFLGDYFARTSKRSGAWMSSLQSSHKLGNGQKPIIYNVMNFAKPKAGEPALLSLDDARTLFHEFGHALHGLLSDVTWPAVSGTAVSRDFVELPSQLYEHWLTVPAVLEKYAVHYRTGEAMPKALLDKVLAARTFNAGFNTVEFTSSALVDMAFHTGKEKIADPLAFEKQTLAKLSMPDAIIMRHRTPHFTHVFSGDGYSAGYYSYMWSEVLDADAFSAFEETGDAFNPELAAKLKQHIYAAGGSRDPEELYKAFRGKMPTPDAMIEKRGLN</sequence>
<dbReference type="InterPro" id="IPR024079">
    <property type="entry name" value="MetalloPept_cat_dom_sf"/>
</dbReference>
<keyword evidence="6 7" id="KW-0482">Metalloprotease</keyword>
<organism evidence="9 10">
    <name type="scientific">Brucella ovis (strain ATCC 25840 / 63/290 / NCTC 10512)</name>
    <dbReference type="NCBI Taxonomy" id="444178"/>
    <lineage>
        <taxon>Bacteria</taxon>
        <taxon>Pseudomonadati</taxon>
        <taxon>Pseudomonadota</taxon>
        <taxon>Alphaproteobacteria</taxon>
        <taxon>Hyphomicrobiales</taxon>
        <taxon>Brucellaceae</taxon>
        <taxon>Brucella/Ochrobactrum group</taxon>
        <taxon>Brucella</taxon>
    </lineage>
</organism>
<name>A0A0H3AUY8_BRUO2</name>
<proteinExistence type="inferred from homology"/>
<feature type="domain" description="Peptidase M3A/M3B catalytic" evidence="8">
    <location>
        <begin position="287"/>
        <end position="731"/>
    </location>
</feature>
<keyword evidence="9" id="KW-0121">Carboxypeptidase</keyword>
<dbReference type="GO" id="GO:0006508">
    <property type="term" value="P:proteolysis"/>
    <property type="evidence" value="ECO:0007669"/>
    <property type="project" value="UniProtKB-KW"/>
</dbReference>
<dbReference type="KEGG" id="bov:BOV_A0823"/>
<accession>A0A0H3AUY8</accession>
<dbReference type="CDD" id="cd06456">
    <property type="entry name" value="M3A_DCP"/>
    <property type="match status" value="1"/>
</dbReference>
<dbReference type="InterPro" id="IPR034005">
    <property type="entry name" value="M3A_DCP"/>
</dbReference>
<dbReference type="GO" id="GO:0008241">
    <property type="term" value="F:peptidyl-dipeptidase activity"/>
    <property type="evidence" value="ECO:0007669"/>
    <property type="project" value="UniProtKB-EC"/>
</dbReference>
<dbReference type="Gene3D" id="1.10.1370.10">
    <property type="entry name" value="Neurolysin, domain 3"/>
    <property type="match status" value="1"/>
</dbReference>
<dbReference type="InterPro" id="IPR024077">
    <property type="entry name" value="Neurolysin/TOP_dom2"/>
</dbReference>
<dbReference type="Gene3D" id="1.10.1370.40">
    <property type="match status" value="1"/>
</dbReference>
<keyword evidence="4 7" id="KW-0378">Hydrolase</keyword>
<dbReference type="InterPro" id="IPR001567">
    <property type="entry name" value="Pept_M3A_M3B_dom"/>
</dbReference>
<evidence type="ECO:0000256" key="4">
    <source>
        <dbReference type="ARBA" id="ARBA00022801"/>
    </source>
</evidence>
<evidence type="ECO:0000256" key="1">
    <source>
        <dbReference type="ARBA" id="ARBA00006040"/>
    </source>
</evidence>
<evidence type="ECO:0000256" key="6">
    <source>
        <dbReference type="ARBA" id="ARBA00023049"/>
    </source>
</evidence>
<evidence type="ECO:0000256" key="2">
    <source>
        <dbReference type="ARBA" id="ARBA00022670"/>
    </source>
</evidence>
<evidence type="ECO:0000256" key="5">
    <source>
        <dbReference type="ARBA" id="ARBA00022833"/>
    </source>
</evidence>
<dbReference type="Proteomes" id="UP000006383">
    <property type="component" value="Chromosome II"/>
</dbReference>
<evidence type="ECO:0000313" key="9">
    <source>
        <dbReference type="EMBL" id="ABQ62590.1"/>
    </source>
</evidence>
<dbReference type="EMBL" id="CP000709">
    <property type="protein sequence ID" value="ABQ62590.1"/>
    <property type="molecule type" value="Genomic_DNA"/>
</dbReference>
<evidence type="ECO:0000256" key="7">
    <source>
        <dbReference type="RuleBase" id="RU003435"/>
    </source>
</evidence>
<dbReference type="SUPFAM" id="SSF55486">
    <property type="entry name" value="Metalloproteases ('zincins'), catalytic domain"/>
    <property type="match status" value="1"/>
</dbReference>
<dbReference type="InterPro" id="IPR045090">
    <property type="entry name" value="Pept_M3A_M3B"/>
</dbReference>
<dbReference type="PANTHER" id="PTHR43660">
    <property type="entry name" value="DIPEPTIDYL CARBOXYPEPTIDASE"/>
    <property type="match status" value="1"/>
</dbReference>
<keyword evidence="5 7" id="KW-0862">Zinc</keyword>
<dbReference type="GO" id="GO:0046872">
    <property type="term" value="F:metal ion binding"/>
    <property type="evidence" value="ECO:0007669"/>
    <property type="project" value="UniProtKB-UniRule"/>
</dbReference>
<keyword evidence="3 7" id="KW-0479">Metal-binding</keyword>
<evidence type="ECO:0000259" key="8">
    <source>
        <dbReference type="Pfam" id="PF01432"/>
    </source>
</evidence>
<keyword evidence="2 7" id="KW-0645">Protease</keyword>
<evidence type="ECO:0000313" key="10">
    <source>
        <dbReference type="Proteomes" id="UP000006383"/>
    </source>
</evidence>
<protein>
    <submittedName>
        <fullName evidence="9">Peptidyl-dipeptidase Dcp</fullName>
        <ecNumber evidence="9">3.4.15.5</ecNumber>
    </submittedName>
</protein>
<comment type="cofactor">
    <cofactor evidence="7">
        <name>Zn(2+)</name>
        <dbReference type="ChEBI" id="CHEBI:29105"/>
    </cofactor>
    <text evidence="7">Binds 1 zinc ion.</text>
</comment>